<dbReference type="Proteomes" id="UP001152656">
    <property type="component" value="Unassembled WGS sequence"/>
</dbReference>
<reference evidence="2" key="1">
    <citation type="submission" date="2022-10" db="EMBL/GenBank/DDBJ databases">
        <authorList>
            <person name="Turner M.S."/>
            <person name="Huang W."/>
        </authorList>
    </citation>
    <scope>NUCLEOTIDE SEQUENCE</scope>
    <source>
        <strain evidence="2">581</strain>
    </source>
</reference>
<dbReference type="EMBL" id="JAOWLP010000004">
    <property type="protein sequence ID" value="MDG4981263.1"/>
    <property type="molecule type" value="Genomic_DNA"/>
</dbReference>
<evidence type="ECO:0000313" key="2">
    <source>
        <dbReference type="EMBL" id="MDG4981263.1"/>
    </source>
</evidence>
<accession>A0A9X4S2A7</accession>
<keyword evidence="1" id="KW-0472">Membrane</keyword>
<evidence type="ECO:0000256" key="1">
    <source>
        <dbReference type="SAM" id="Phobius"/>
    </source>
</evidence>
<gene>
    <name evidence="2" type="ORF">OGZ39_06285</name>
</gene>
<name>A0A9X4S2A7_9LACT</name>
<sequence length="204" mass="23479">MVQEPMVKIKKKRKVLIITFSVCFTVILSLVVLFQGWVNLGKYSVYYAQHLSHKAGTNPVMVAVFNNMEYIYLPNEQSYDAAGIRKIKNNNKDEIYFQAEDIRDPGNITIWAGEKLKLYLYKGGWGYILSDFNGPKYNFASNGKFISVTPATETAPETIKPTPQDTIVVNEQLNEMYGQIVAHRQVPEINLQWLYNLLNERKFN</sequence>
<keyword evidence="1" id="KW-0812">Transmembrane</keyword>
<reference evidence="2" key="2">
    <citation type="journal article" date="2023" name="Food Microbiol.">
        <title>Evaluation of the fermentation potential of lactic acid bacteria isolated from herbs, fruits and vegetables as starter cultures in nut-based milk alternatives.</title>
        <authorList>
            <person name="Huang W."/>
            <person name="Dong A."/>
            <person name="Pham H.T."/>
            <person name="Zhou C."/>
            <person name="Huo Z."/>
            <person name="Watjen A.P."/>
            <person name="Prakash S."/>
            <person name="Bang-Berthelsen C.H."/>
            <person name="Turner M.S."/>
        </authorList>
    </citation>
    <scope>NUCLEOTIDE SEQUENCE</scope>
    <source>
        <strain evidence="2">581</strain>
    </source>
</reference>
<keyword evidence="1" id="KW-1133">Transmembrane helix</keyword>
<proteinExistence type="predicted"/>
<protein>
    <submittedName>
        <fullName evidence="2">Uncharacterized protein</fullName>
    </submittedName>
</protein>
<dbReference type="AlphaFoldDB" id="A0A9X4S2A7"/>
<feature type="transmembrane region" description="Helical" evidence="1">
    <location>
        <begin position="15"/>
        <end position="38"/>
    </location>
</feature>
<organism evidence="2 3">
    <name type="scientific">Lactococcus lactis</name>
    <dbReference type="NCBI Taxonomy" id="1358"/>
    <lineage>
        <taxon>Bacteria</taxon>
        <taxon>Bacillati</taxon>
        <taxon>Bacillota</taxon>
        <taxon>Bacilli</taxon>
        <taxon>Lactobacillales</taxon>
        <taxon>Streptococcaceae</taxon>
        <taxon>Lactococcus</taxon>
    </lineage>
</organism>
<comment type="caution">
    <text evidence="2">The sequence shown here is derived from an EMBL/GenBank/DDBJ whole genome shotgun (WGS) entry which is preliminary data.</text>
</comment>
<evidence type="ECO:0000313" key="3">
    <source>
        <dbReference type="Proteomes" id="UP001152656"/>
    </source>
</evidence>